<evidence type="ECO:0000256" key="1">
    <source>
        <dbReference type="SAM" id="MobiDB-lite"/>
    </source>
</evidence>
<feature type="compositionally biased region" description="Polar residues" evidence="1">
    <location>
        <begin position="1"/>
        <end position="11"/>
    </location>
</feature>
<dbReference type="EMBL" id="FNOK01000134">
    <property type="protein sequence ID" value="SDZ59899.1"/>
    <property type="molecule type" value="Genomic_DNA"/>
</dbReference>
<dbReference type="AlphaFoldDB" id="A0A1H3UE21"/>
<evidence type="ECO:0000313" key="2">
    <source>
        <dbReference type="EMBL" id="SDZ59899.1"/>
    </source>
</evidence>
<keyword evidence="3" id="KW-1185">Reference proteome</keyword>
<evidence type="ECO:0000313" key="3">
    <source>
        <dbReference type="Proteomes" id="UP000199529"/>
    </source>
</evidence>
<dbReference type="STRING" id="418495.SAMN05216215_11341"/>
<dbReference type="Proteomes" id="UP000199529">
    <property type="component" value="Unassembled WGS sequence"/>
</dbReference>
<reference evidence="3" key="1">
    <citation type="submission" date="2016-10" db="EMBL/GenBank/DDBJ databases">
        <authorList>
            <person name="Varghese N."/>
            <person name="Submissions S."/>
        </authorList>
    </citation>
    <scope>NUCLEOTIDE SEQUENCE [LARGE SCALE GENOMIC DNA]</scope>
    <source>
        <strain evidence="3">CGMCC 4.3530</strain>
    </source>
</reference>
<feature type="region of interest" description="Disordered" evidence="1">
    <location>
        <begin position="1"/>
        <end position="33"/>
    </location>
</feature>
<protein>
    <submittedName>
        <fullName evidence="2">Acetyl-CoA synthetase</fullName>
    </submittedName>
</protein>
<organism evidence="2 3">
    <name type="scientific">Saccharopolyspora shandongensis</name>
    <dbReference type="NCBI Taxonomy" id="418495"/>
    <lineage>
        <taxon>Bacteria</taxon>
        <taxon>Bacillati</taxon>
        <taxon>Actinomycetota</taxon>
        <taxon>Actinomycetes</taxon>
        <taxon>Pseudonocardiales</taxon>
        <taxon>Pseudonocardiaceae</taxon>
        <taxon>Saccharopolyspora</taxon>
    </lineage>
</organism>
<sequence>MGKQSQSTLDNLLTEERGHPQSEEFAAQANATSALYEEASADREAFWA</sequence>
<gene>
    <name evidence="2" type="ORF">SAMN05216215_11341</name>
</gene>
<feature type="non-terminal residue" evidence="2">
    <location>
        <position position="48"/>
    </location>
</feature>
<accession>A0A1H3UE21</accession>
<name>A0A1H3UE21_9PSEU</name>
<proteinExistence type="predicted"/>